<accession>A0ABV4CHU4</accession>
<protein>
    <submittedName>
        <fullName evidence="1">Uncharacterized protein</fullName>
    </submittedName>
</protein>
<keyword evidence="2" id="KW-1185">Reference proteome</keyword>
<evidence type="ECO:0000313" key="1">
    <source>
        <dbReference type="EMBL" id="MEY8040058.1"/>
    </source>
</evidence>
<evidence type="ECO:0000313" key="2">
    <source>
        <dbReference type="Proteomes" id="UP001564626"/>
    </source>
</evidence>
<organism evidence="1 2">
    <name type="scientific">Saccharopolyspora cebuensis</name>
    <dbReference type="NCBI Taxonomy" id="418759"/>
    <lineage>
        <taxon>Bacteria</taxon>
        <taxon>Bacillati</taxon>
        <taxon>Actinomycetota</taxon>
        <taxon>Actinomycetes</taxon>
        <taxon>Pseudonocardiales</taxon>
        <taxon>Pseudonocardiaceae</taxon>
        <taxon>Saccharopolyspora</taxon>
    </lineage>
</organism>
<proteinExistence type="predicted"/>
<dbReference type="Proteomes" id="UP001564626">
    <property type="component" value="Unassembled WGS sequence"/>
</dbReference>
<dbReference type="RefSeq" id="WP_369774795.1">
    <property type="nucleotide sequence ID" value="NZ_JBGEHV010000017.1"/>
</dbReference>
<comment type="caution">
    <text evidence="1">The sequence shown here is derived from an EMBL/GenBank/DDBJ whole genome shotgun (WGS) entry which is preliminary data.</text>
</comment>
<sequence>MVTTITVNSAGKVFLTAPPGETAWLEHGFVVELVGALHAALSLARSLGQCRRAAS</sequence>
<dbReference type="EMBL" id="JBGEHV010000017">
    <property type="protein sequence ID" value="MEY8040058.1"/>
    <property type="molecule type" value="Genomic_DNA"/>
</dbReference>
<reference evidence="1 2" key="1">
    <citation type="submission" date="2024-08" db="EMBL/GenBank/DDBJ databases">
        <title>Genome mining of Saccharopolyspora cebuensis PGLac3 from Nigerian medicinal plant.</title>
        <authorList>
            <person name="Ezeobiora C.E."/>
            <person name="Igbokwe N.H."/>
            <person name="Amin D.H."/>
            <person name="Mendie U.E."/>
        </authorList>
    </citation>
    <scope>NUCLEOTIDE SEQUENCE [LARGE SCALE GENOMIC DNA]</scope>
    <source>
        <strain evidence="1 2">PGLac3</strain>
    </source>
</reference>
<gene>
    <name evidence="1" type="ORF">AB8O55_11685</name>
</gene>
<name>A0ABV4CHU4_9PSEU</name>